<evidence type="ECO:0000313" key="2">
    <source>
        <dbReference type="EMBL" id="WWC14082.1"/>
    </source>
</evidence>
<protein>
    <submittedName>
        <fullName evidence="1">Uncharacterized protein</fullName>
    </submittedName>
</protein>
<organism evidence="1 3">
    <name type="scientific">Raoultella ornithinolytica</name>
    <name type="common">Klebsiella ornithinolytica</name>
    <dbReference type="NCBI Taxonomy" id="54291"/>
    <lineage>
        <taxon>Bacteria</taxon>
        <taxon>Pseudomonadati</taxon>
        <taxon>Pseudomonadota</taxon>
        <taxon>Gammaproteobacteria</taxon>
        <taxon>Enterobacterales</taxon>
        <taxon>Enterobacteriaceae</taxon>
        <taxon>Klebsiella/Raoultella group</taxon>
        <taxon>Raoultella</taxon>
    </lineage>
</organism>
<accession>A0A9Q9J8Y4</accession>
<dbReference type="Proteomes" id="UP001350972">
    <property type="component" value="Chromosome"/>
</dbReference>
<gene>
    <name evidence="2" type="ORF">LM286_12600</name>
    <name evidence="1" type="ORF">N2J37_16550</name>
</gene>
<dbReference type="Proteomes" id="UP001064206">
    <property type="component" value="Chromosome"/>
</dbReference>
<evidence type="ECO:0000313" key="1">
    <source>
        <dbReference type="EMBL" id="UXE36166.1"/>
    </source>
</evidence>
<dbReference type="RefSeq" id="WP_241186998.1">
    <property type="nucleotide sequence ID" value="NZ_CP104450.1"/>
</dbReference>
<keyword evidence="4" id="KW-1185">Reference proteome</keyword>
<dbReference type="EMBL" id="CP145163">
    <property type="protein sequence ID" value="WWC14082.1"/>
    <property type="molecule type" value="Genomic_DNA"/>
</dbReference>
<evidence type="ECO:0000313" key="3">
    <source>
        <dbReference type="Proteomes" id="UP001064206"/>
    </source>
</evidence>
<dbReference type="AlphaFoldDB" id="A0A9Q9J8Y4"/>
<sequence length="72" mass="7768">MLENYFVNKSGTYTSDEQKRAVAVSAALEIARSSAASTTQRSHSDKVQDDLQYAAKNIAALADAIQDAMNES</sequence>
<name>A0A9Q9J8Y4_RAOOR</name>
<dbReference type="EMBL" id="CP104450">
    <property type="protein sequence ID" value="UXE36166.1"/>
    <property type="molecule type" value="Genomic_DNA"/>
</dbReference>
<evidence type="ECO:0000313" key="4">
    <source>
        <dbReference type="Proteomes" id="UP001350972"/>
    </source>
</evidence>
<proteinExistence type="predicted"/>
<reference evidence="1" key="1">
    <citation type="submission" date="2022-09" db="EMBL/GenBank/DDBJ databases">
        <title>Multidrug resistance Raoultella ornithinolytica Strain MQB_Silv_108.</title>
        <authorList>
            <person name="Quintela-Baluja M."/>
        </authorList>
    </citation>
    <scope>NUCLEOTIDE SEQUENCE</scope>
    <source>
        <strain evidence="1">MQB_Silv_108</strain>
    </source>
</reference>
<reference evidence="2 4" key="2">
    <citation type="submission" date="2024-02" db="EMBL/GenBank/DDBJ databases">
        <title>Tn5403 promotes plasmid rearrangements and degradation of the Klebsiella pneumoniae carbapenemase (KPC) transposon Tn4401.</title>
        <authorList>
            <person name="Sheppard A.E."/>
            <person name="Barry K.E."/>
            <person name="Parikh H.I."/>
            <person name="Vegesana K."/>
            <person name="Sebra R."/>
            <person name="George S."/>
            <person name="Sanderson N.D."/>
            <person name="Stoesser N."/>
            <person name="Eyre D.W."/>
            <person name="Crook D.W."/>
            <person name="Walker A.S."/>
            <person name="Mathers A.J."/>
        </authorList>
    </citation>
    <scope>NUCLEOTIDE SEQUENCE [LARGE SCALE GENOMIC DNA]</scope>
    <source>
        <strain evidence="2 4">CAV1921</strain>
    </source>
</reference>